<evidence type="ECO:0000313" key="11">
    <source>
        <dbReference type="Proteomes" id="UP001183127"/>
    </source>
</evidence>
<sequence>MVTFELLHDPLVHVASVGGLTLLLGTAVLHKLHDPEAFAGVLQRYAQVLGRWCAAPVWPHLLPVLDVLACAGLLLSLWWPMAALPAVALLVLYAGVLAVAAGEGSSLEDCGCHFGGRRQPPSRALVWRNLLLALAAGNLLIPMSERSLTWLDGCTLVFAFISVAALYLLANQLISNRATPRQRP</sequence>
<comment type="pathway">
    <text evidence="3">One-carbon metabolism; methylamine degradation.</text>
</comment>
<evidence type="ECO:0000256" key="3">
    <source>
        <dbReference type="ARBA" id="ARBA00004856"/>
    </source>
</evidence>
<evidence type="ECO:0000256" key="8">
    <source>
        <dbReference type="SAM" id="Phobius"/>
    </source>
</evidence>
<keyword evidence="5 8" id="KW-0812">Transmembrane</keyword>
<proteinExistence type="predicted"/>
<gene>
    <name evidence="10" type="ORF">RAH46_16240</name>
</gene>
<dbReference type="Proteomes" id="UP001183127">
    <property type="component" value="Chromosome"/>
</dbReference>
<evidence type="ECO:0000256" key="1">
    <source>
        <dbReference type="ARBA" id="ARBA00003475"/>
    </source>
</evidence>
<feature type="transmembrane region" description="Helical" evidence="8">
    <location>
        <begin position="150"/>
        <end position="170"/>
    </location>
</feature>
<evidence type="ECO:0000256" key="2">
    <source>
        <dbReference type="ARBA" id="ARBA00004141"/>
    </source>
</evidence>
<keyword evidence="11" id="KW-1185">Reference proteome</keyword>
<keyword evidence="7 8" id="KW-0472">Membrane</keyword>
<feature type="transmembrane region" description="Helical" evidence="8">
    <location>
        <begin position="125"/>
        <end position="144"/>
    </location>
</feature>
<evidence type="ECO:0000256" key="4">
    <source>
        <dbReference type="ARBA" id="ARBA00019078"/>
    </source>
</evidence>
<accession>A0ABY9QIL6</accession>
<reference evidence="10 11" key="1">
    <citation type="submission" date="2023-08" db="EMBL/GenBank/DDBJ databases">
        <title>Complete Genome Sequence of Pseudomonas entomophila TVIN A01.</title>
        <authorList>
            <person name="Shelke T."/>
            <person name="Mahar N.S."/>
            <person name="Gupta I."/>
            <person name="Gupta V."/>
        </authorList>
    </citation>
    <scope>NUCLEOTIDE SEQUENCE [LARGE SCALE GENOMIC DNA]</scope>
    <source>
        <strain evidence="10 11">TVIN-A01</strain>
    </source>
</reference>
<organism evidence="10 11">
    <name type="scientific">Pseudomonas entomophila</name>
    <dbReference type="NCBI Taxonomy" id="312306"/>
    <lineage>
        <taxon>Bacteria</taxon>
        <taxon>Pseudomonadati</taxon>
        <taxon>Pseudomonadota</taxon>
        <taxon>Gammaproteobacteria</taxon>
        <taxon>Pseudomonadales</taxon>
        <taxon>Pseudomonadaceae</taxon>
        <taxon>Pseudomonas</taxon>
    </lineage>
</organism>
<evidence type="ECO:0000256" key="5">
    <source>
        <dbReference type="ARBA" id="ARBA00022692"/>
    </source>
</evidence>
<evidence type="ECO:0000313" key="10">
    <source>
        <dbReference type="EMBL" id="WMW03880.1"/>
    </source>
</evidence>
<dbReference type="Pfam" id="PF07291">
    <property type="entry name" value="MauE"/>
    <property type="match status" value="1"/>
</dbReference>
<dbReference type="InterPro" id="IPR009908">
    <property type="entry name" value="Methylamine_util_MauE"/>
</dbReference>
<feature type="transmembrane region" description="Helical" evidence="8">
    <location>
        <begin position="12"/>
        <end position="32"/>
    </location>
</feature>
<feature type="transmembrane region" description="Helical" evidence="8">
    <location>
        <begin position="84"/>
        <end position="104"/>
    </location>
</feature>
<comment type="function">
    <text evidence="1">May be specifically involved in the processing, transport, and/or maturation of the MADH beta-subunit.</text>
</comment>
<keyword evidence="6 8" id="KW-1133">Transmembrane helix</keyword>
<evidence type="ECO:0000256" key="7">
    <source>
        <dbReference type="ARBA" id="ARBA00023136"/>
    </source>
</evidence>
<evidence type="ECO:0000259" key="9">
    <source>
        <dbReference type="Pfam" id="PF07291"/>
    </source>
</evidence>
<feature type="domain" description="Methylamine utilisation protein MauE" evidence="9">
    <location>
        <begin position="17"/>
        <end position="140"/>
    </location>
</feature>
<dbReference type="GeneID" id="32808461"/>
<evidence type="ECO:0000256" key="6">
    <source>
        <dbReference type="ARBA" id="ARBA00022989"/>
    </source>
</evidence>
<protein>
    <recommendedName>
        <fullName evidence="4">Methylamine utilization protein MauE</fullName>
    </recommendedName>
</protein>
<comment type="subcellular location">
    <subcellularLocation>
        <location evidence="2">Membrane</location>
        <topology evidence="2">Multi-pass membrane protein</topology>
    </subcellularLocation>
</comment>
<dbReference type="RefSeq" id="WP_011533752.1">
    <property type="nucleotide sequence ID" value="NZ_CP132921.1"/>
</dbReference>
<feature type="transmembrane region" description="Helical" evidence="8">
    <location>
        <begin position="53"/>
        <end position="78"/>
    </location>
</feature>
<dbReference type="EMBL" id="CP132921">
    <property type="protein sequence ID" value="WMW03880.1"/>
    <property type="molecule type" value="Genomic_DNA"/>
</dbReference>
<name>A0ABY9QIL6_9PSED</name>